<gene>
    <name evidence="12" type="primary">flgK_1</name>
    <name evidence="7 11" type="synonym">flgK</name>
    <name evidence="11" type="ORF">CH64_1969</name>
    <name evidence="12" type="ORF">ERS008555_00606</name>
</gene>
<comment type="subcellular location">
    <subcellularLocation>
        <location evidence="1 7">Bacterial flagellum</location>
    </subcellularLocation>
    <subcellularLocation>
        <location evidence="2 7">Secreted</location>
    </subcellularLocation>
</comment>
<dbReference type="PANTHER" id="PTHR30033:SF1">
    <property type="entry name" value="FLAGELLAR HOOK-ASSOCIATED PROTEIN 1"/>
    <property type="match status" value="1"/>
</dbReference>
<evidence type="ECO:0000256" key="4">
    <source>
        <dbReference type="ARBA" id="ARBA00016244"/>
    </source>
</evidence>
<feature type="domain" description="Flagellar hook-associated protein FlgK helical" evidence="10">
    <location>
        <begin position="90"/>
        <end position="316"/>
    </location>
</feature>
<evidence type="ECO:0000256" key="6">
    <source>
        <dbReference type="ARBA" id="ARBA00023143"/>
    </source>
</evidence>
<dbReference type="InterPro" id="IPR010930">
    <property type="entry name" value="Flg_bb/hook_C_dom"/>
</dbReference>
<comment type="similarity">
    <text evidence="3 7">Belongs to the flagella basal body rod proteins family.</text>
</comment>
<sequence length="452" mass="48620">MNFIKTALSGTKAAQAHLDATAMNVANMKTPGYSRQRAEQSALGASGVGAYAGNGVNVDGIKRISDHYLVKQEWQANSQSAYFNGKQRYLDKLESVVSTESTSLSKGLNEFYAALDGATLIPDSLPQRQNIINRADALALRINNTNMTLSEQKQSIANQRASCIDQINVLTSAIADYNKKIVHLDSIGTNSNALIDNRDKKINELSTLIETRSIQAKDGSLSLSLKNGQPLVSGSTAASITANVGRPGLNLNFVGTQSLIDMSCGGQLGSLHDYETGILNSVQETIQNIANHLATEFNRQLLLGTDLEGNTGVELFDFQSTNPKGILQVNAISLKQLALAGSGNGPGDNTNLHELIAIKDKPITFNGIQNTKLSDAAFGLLSDVGVASGRNKTELTAARDVLNQAIRERDSVSSVDKDEEAINLMEYQRVYQSNIKVVSTGDQLFRDLLALF</sequence>
<dbReference type="InterPro" id="IPR001444">
    <property type="entry name" value="Flag_bb_rod_N"/>
</dbReference>
<evidence type="ECO:0000259" key="8">
    <source>
        <dbReference type="Pfam" id="PF00460"/>
    </source>
</evidence>
<protein>
    <recommendedName>
        <fullName evidence="4 7">Flagellar hook-associated protein 1</fullName>
        <shortName evidence="7">HAP1</shortName>
    </recommendedName>
</protein>
<evidence type="ECO:0000313" key="11">
    <source>
        <dbReference type="EMBL" id="AJJ12161.1"/>
    </source>
</evidence>
<evidence type="ECO:0000256" key="1">
    <source>
        <dbReference type="ARBA" id="ARBA00004365"/>
    </source>
</evidence>
<dbReference type="SUPFAM" id="SSF64518">
    <property type="entry name" value="Phase 1 flagellin"/>
    <property type="match status" value="1"/>
</dbReference>
<reference evidence="11 13" key="1">
    <citation type="journal article" date="2015" name="Genome Announc.">
        <title>Thirty-Two Complete Genome Assemblies of Nine Yersinia Species, Including Y. pestis, Y. pseudotuberculosis, and Y. enterocolitica.</title>
        <authorList>
            <person name="Johnson S.L."/>
            <person name="Daligault H.E."/>
            <person name="Davenport K.W."/>
            <person name="Jaissle J."/>
            <person name="Frey K.G."/>
            <person name="Ladner J.T."/>
            <person name="Broomall S.M."/>
            <person name="Bishop-Lilly K.A."/>
            <person name="Bruce D.C."/>
            <person name="Coyne S.R."/>
            <person name="Gibbons H.S."/>
            <person name="Lo C.C."/>
            <person name="Munk A.C."/>
            <person name="Rosenzweig C.N."/>
            <person name="Koroleva G.I."/>
            <person name="Palacios G.F."/>
            <person name="Redden C.L."/>
            <person name="Xu Y."/>
            <person name="Minogue T.D."/>
            <person name="Chain P.S."/>
        </authorList>
    </citation>
    <scope>NUCLEOTIDE SEQUENCE [LARGE SCALE GENOMIC DNA]</scope>
    <source>
        <strain evidence="11 13">YRA</strain>
    </source>
</reference>
<dbReference type="Pfam" id="PF22638">
    <property type="entry name" value="FlgK_D1"/>
    <property type="match status" value="1"/>
</dbReference>
<evidence type="ECO:0000313" key="13">
    <source>
        <dbReference type="Proteomes" id="UP000031914"/>
    </source>
</evidence>
<dbReference type="Proteomes" id="UP000031914">
    <property type="component" value="Chromosome"/>
</dbReference>
<evidence type="ECO:0000256" key="7">
    <source>
        <dbReference type="RuleBase" id="RU362065"/>
    </source>
</evidence>
<keyword evidence="12" id="KW-0282">Flagellum</keyword>
<evidence type="ECO:0000313" key="12">
    <source>
        <dbReference type="EMBL" id="CQI88271.1"/>
    </source>
</evidence>
<dbReference type="GO" id="GO:0005198">
    <property type="term" value="F:structural molecule activity"/>
    <property type="evidence" value="ECO:0007669"/>
    <property type="project" value="UniProtKB-UniRule"/>
</dbReference>
<dbReference type="STRING" id="29485.CH64_1969"/>
<dbReference type="InterPro" id="IPR053927">
    <property type="entry name" value="FlgK_helical"/>
</dbReference>
<name>A0A0U1HNY2_YERRO</name>
<dbReference type="GO" id="GO:0005576">
    <property type="term" value="C:extracellular region"/>
    <property type="evidence" value="ECO:0007669"/>
    <property type="project" value="UniProtKB-SubCell"/>
</dbReference>
<dbReference type="OrthoDB" id="9802553at2"/>
<dbReference type="EMBL" id="CTKE01000002">
    <property type="protein sequence ID" value="CQI88271.1"/>
    <property type="molecule type" value="Genomic_DNA"/>
</dbReference>
<keyword evidence="5 7" id="KW-0964">Secreted</keyword>
<evidence type="ECO:0000256" key="3">
    <source>
        <dbReference type="ARBA" id="ARBA00009677"/>
    </source>
</evidence>
<evidence type="ECO:0000256" key="2">
    <source>
        <dbReference type="ARBA" id="ARBA00004613"/>
    </source>
</evidence>
<reference evidence="12 14" key="2">
    <citation type="submission" date="2015-03" db="EMBL/GenBank/DDBJ databases">
        <authorList>
            <person name="Murphy D."/>
        </authorList>
    </citation>
    <scope>NUCLEOTIDE SEQUENCE [LARGE SCALE GENOMIC DNA]</scope>
    <source>
        <strain evidence="12 14">68/02</strain>
    </source>
</reference>
<dbReference type="GeneID" id="45567266"/>
<dbReference type="AlphaFoldDB" id="A0A0U1HNY2"/>
<dbReference type="Pfam" id="PF00460">
    <property type="entry name" value="Flg_bb_rod"/>
    <property type="match status" value="1"/>
</dbReference>
<organism evidence="12 14">
    <name type="scientific">Yersinia rohdei</name>
    <dbReference type="NCBI Taxonomy" id="29485"/>
    <lineage>
        <taxon>Bacteria</taxon>
        <taxon>Pseudomonadati</taxon>
        <taxon>Pseudomonadota</taxon>
        <taxon>Gammaproteobacteria</taxon>
        <taxon>Enterobacterales</taxon>
        <taxon>Yersiniaceae</taxon>
        <taxon>Yersinia</taxon>
    </lineage>
</organism>
<dbReference type="EMBL" id="CP009787">
    <property type="protein sequence ID" value="AJJ12161.1"/>
    <property type="molecule type" value="Genomic_DNA"/>
</dbReference>
<accession>A0A0U1HNY2</accession>
<dbReference type="GO" id="GO:0009424">
    <property type="term" value="C:bacterial-type flagellum hook"/>
    <property type="evidence" value="ECO:0007669"/>
    <property type="project" value="UniProtKB-UniRule"/>
</dbReference>
<dbReference type="Proteomes" id="UP000042054">
    <property type="component" value="Unassembled WGS sequence"/>
</dbReference>
<keyword evidence="6 7" id="KW-0975">Bacterial flagellum</keyword>
<dbReference type="KEGG" id="yro:CH64_1969"/>
<proteinExistence type="inferred from homology"/>
<dbReference type="Pfam" id="PF06429">
    <property type="entry name" value="Flg_bbr_C"/>
    <property type="match status" value="1"/>
</dbReference>
<evidence type="ECO:0000313" key="14">
    <source>
        <dbReference type="Proteomes" id="UP000042054"/>
    </source>
</evidence>
<evidence type="ECO:0000256" key="5">
    <source>
        <dbReference type="ARBA" id="ARBA00022525"/>
    </source>
</evidence>
<dbReference type="NCBIfam" id="TIGR02492">
    <property type="entry name" value="flgK_ends"/>
    <property type="match status" value="1"/>
</dbReference>
<evidence type="ECO:0000259" key="9">
    <source>
        <dbReference type="Pfam" id="PF06429"/>
    </source>
</evidence>
<feature type="domain" description="Flagellar basal-body/hook protein C-terminal" evidence="9">
    <location>
        <begin position="413"/>
        <end position="450"/>
    </location>
</feature>
<keyword evidence="12" id="KW-0969">Cilium</keyword>
<keyword evidence="13" id="KW-1185">Reference proteome</keyword>
<dbReference type="PANTHER" id="PTHR30033">
    <property type="entry name" value="FLAGELLAR HOOK-ASSOCIATED PROTEIN 1"/>
    <property type="match status" value="1"/>
</dbReference>
<dbReference type="InterPro" id="IPR002371">
    <property type="entry name" value="FlgK"/>
</dbReference>
<dbReference type="RefSeq" id="WP_004716608.1">
    <property type="nucleotide sequence ID" value="NZ_CABIHO010000032.1"/>
</dbReference>
<dbReference type="PRINTS" id="PR01005">
    <property type="entry name" value="FLGHOOKAP1"/>
</dbReference>
<evidence type="ECO:0000259" key="10">
    <source>
        <dbReference type="Pfam" id="PF22638"/>
    </source>
</evidence>
<feature type="domain" description="Flagellar basal body rod protein N-terminal" evidence="8">
    <location>
        <begin position="4"/>
        <end position="33"/>
    </location>
</feature>
<keyword evidence="12" id="KW-0966">Cell projection</keyword>
<dbReference type="GO" id="GO:0044780">
    <property type="term" value="P:bacterial-type flagellum assembly"/>
    <property type="evidence" value="ECO:0007669"/>
    <property type="project" value="InterPro"/>
</dbReference>